<organism evidence="5 6">
    <name type="scientific">Arsenicibacter rosenii</name>
    <dbReference type="NCBI Taxonomy" id="1750698"/>
    <lineage>
        <taxon>Bacteria</taxon>
        <taxon>Pseudomonadati</taxon>
        <taxon>Bacteroidota</taxon>
        <taxon>Cytophagia</taxon>
        <taxon>Cytophagales</taxon>
        <taxon>Spirosomataceae</taxon>
        <taxon>Arsenicibacter</taxon>
    </lineage>
</organism>
<evidence type="ECO:0000313" key="6">
    <source>
        <dbReference type="Proteomes" id="UP000181790"/>
    </source>
</evidence>
<accession>A0A1S2VKD2</accession>
<dbReference type="Gene3D" id="1.10.10.60">
    <property type="entry name" value="Homeodomain-like"/>
    <property type="match status" value="1"/>
</dbReference>
<dbReference type="SMART" id="SM00342">
    <property type="entry name" value="HTH_ARAC"/>
    <property type="match status" value="1"/>
</dbReference>
<dbReference type="Pfam" id="PF12833">
    <property type="entry name" value="HTH_18"/>
    <property type="match status" value="1"/>
</dbReference>
<dbReference type="GO" id="GO:0043565">
    <property type="term" value="F:sequence-specific DNA binding"/>
    <property type="evidence" value="ECO:0007669"/>
    <property type="project" value="InterPro"/>
</dbReference>
<evidence type="ECO:0000259" key="4">
    <source>
        <dbReference type="PROSITE" id="PS01124"/>
    </source>
</evidence>
<dbReference type="Proteomes" id="UP000181790">
    <property type="component" value="Unassembled WGS sequence"/>
</dbReference>
<reference evidence="5 6" key="1">
    <citation type="submission" date="2016-10" db="EMBL/GenBank/DDBJ databases">
        <title>Arsenicibacter rosenii gen. nov., sp. nov., an efficient arsenic-methylating bacterium isolated from an arsenic-contaminated paddy soil.</title>
        <authorList>
            <person name="Huang K."/>
        </authorList>
    </citation>
    <scope>NUCLEOTIDE SEQUENCE [LARGE SCALE GENOMIC DNA]</scope>
    <source>
        <strain evidence="5 6">SM-1</strain>
    </source>
</reference>
<protein>
    <submittedName>
        <fullName evidence="5">AraC family transcriptional regulator</fullName>
    </submittedName>
</protein>
<dbReference type="InterPro" id="IPR009057">
    <property type="entry name" value="Homeodomain-like_sf"/>
</dbReference>
<dbReference type="SUPFAM" id="SSF46689">
    <property type="entry name" value="Homeodomain-like"/>
    <property type="match status" value="1"/>
</dbReference>
<dbReference type="EMBL" id="MORL01000004">
    <property type="protein sequence ID" value="OIN59247.1"/>
    <property type="molecule type" value="Genomic_DNA"/>
</dbReference>
<dbReference type="PANTHER" id="PTHR43280:SF32">
    <property type="entry name" value="TRANSCRIPTIONAL REGULATORY PROTEIN"/>
    <property type="match status" value="1"/>
</dbReference>
<dbReference type="OrthoDB" id="629929at2"/>
<proteinExistence type="predicted"/>
<keyword evidence="6" id="KW-1185">Reference proteome</keyword>
<dbReference type="GO" id="GO:0003700">
    <property type="term" value="F:DNA-binding transcription factor activity"/>
    <property type="evidence" value="ECO:0007669"/>
    <property type="project" value="InterPro"/>
</dbReference>
<dbReference type="PROSITE" id="PS01124">
    <property type="entry name" value="HTH_ARAC_FAMILY_2"/>
    <property type="match status" value="1"/>
</dbReference>
<evidence type="ECO:0000313" key="5">
    <source>
        <dbReference type="EMBL" id="OIN59247.1"/>
    </source>
</evidence>
<sequence>MDKVESIEDLYRRKFDWMPETIKKEIGHFNVFTHEFVAGKPLPYRKRDYYKITLLLDKGRIHYADKTIDIPNPALIFSNPQIPYQWEHVETVKTGYFCIFNQQFFHHFGNPDQYTVFQPATNHVFELTDEQIGYVSGVFRRMFDEISSEYIHKYDVLRNLVFELLHFAMKMQPTTLVHQQQVNASQRISTLFMELLERQFPIDENHPAIQLRSPSGFADKLNVHVNHLNRAVKETTQKTTSQLIAERILQEAKQLLKHSSWNIGEIAFSLGFTEVTHFNNFFKKHTATTPLKFRQG</sequence>
<keyword evidence="2" id="KW-0238">DNA-binding</keyword>
<evidence type="ECO:0000256" key="2">
    <source>
        <dbReference type="ARBA" id="ARBA00023125"/>
    </source>
</evidence>
<evidence type="ECO:0000256" key="1">
    <source>
        <dbReference type="ARBA" id="ARBA00023015"/>
    </source>
</evidence>
<feature type="domain" description="HTH araC/xylS-type" evidence="4">
    <location>
        <begin position="186"/>
        <end position="296"/>
    </location>
</feature>
<comment type="caution">
    <text evidence="5">The sequence shown here is derived from an EMBL/GenBank/DDBJ whole genome shotgun (WGS) entry which is preliminary data.</text>
</comment>
<dbReference type="InterPro" id="IPR018060">
    <property type="entry name" value="HTH_AraC"/>
</dbReference>
<dbReference type="PANTHER" id="PTHR43280">
    <property type="entry name" value="ARAC-FAMILY TRANSCRIPTIONAL REGULATOR"/>
    <property type="match status" value="1"/>
</dbReference>
<keyword evidence="3" id="KW-0804">Transcription</keyword>
<evidence type="ECO:0000256" key="3">
    <source>
        <dbReference type="ARBA" id="ARBA00023163"/>
    </source>
</evidence>
<keyword evidence="1" id="KW-0805">Transcription regulation</keyword>
<dbReference type="RefSeq" id="WP_071502931.1">
    <property type="nucleotide sequence ID" value="NZ_MORL01000004.1"/>
</dbReference>
<gene>
    <name evidence="5" type="ORF">BLX24_09665</name>
</gene>
<name>A0A1S2VKD2_9BACT</name>
<dbReference type="AlphaFoldDB" id="A0A1S2VKD2"/>